<organism evidence="7 8">
    <name type="scientific">Polarella glacialis</name>
    <name type="common">Dinoflagellate</name>
    <dbReference type="NCBI Taxonomy" id="89957"/>
    <lineage>
        <taxon>Eukaryota</taxon>
        <taxon>Sar</taxon>
        <taxon>Alveolata</taxon>
        <taxon>Dinophyceae</taxon>
        <taxon>Suessiales</taxon>
        <taxon>Suessiaceae</taxon>
        <taxon>Polarella</taxon>
    </lineage>
</organism>
<dbReference type="InterPro" id="IPR001374">
    <property type="entry name" value="R3H_dom"/>
</dbReference>
<evidence type="ECO:0000256" key="1">
    <source>
        <dbReference type="ARBA" id="ARBA00009249"/>
    </source>
</evidence>
<evidence type="ECO:0000256" key="3">
    <source>
        <dbReference type="ARBA" id="ARBA00022946"/>
    </source>
</evidence>
<dbReference type="InterPro" id="IPR003016">
    <property type="entry name" value="2-oxoA_DH_lipoyl-BS"/>
</dbReference>
<dbReference type="Gene3D" id="3.30.1370.50">
    <property type="entry name" value="R3H-like domain"/>
    <property type="match status" value="1"/>
</dbReference>
<evidence type="ECO:0000256" key="4">
    <source>
        <dbReference type="SAM" id="MobiDB-lite"/>
    </source>
</evidence>
<evidence type="ECO:0000259" key="6">
    <source>
        <dbReference type="PROSITE" id="PS51061"/>
    </source>
</evidence>
<dbReference type="GO" id="GO:0019464">
    <property type="term" value="P:glycine decarboxylation via glycine cleavage system"/>
    <property type="evidence" value="ECO:0007669"/>
    <property type="project" value="InterPro"/>
</dbReference>
<dbReference type="InterPro" id="IPR036867">
    <property type="entry name" value="R3H_dom_sf"/>
</dbReference>
<sequence length="324" mass="34855">VVVSVVGHQQTLFPSMLRASPGHAHGALGLVVRQCGATALLRASPGASASPRSASFASSAKLSLPALGLKGRYFTKTHEWFQVEDDGIGVVGITQVAQRALGEVVYCRLPREGERFKVMDTIATLEALKAVGEVKCPVQGEVLEINPRLLREPALITHAPLTDGWLVRIAFSGHVPRYLLRSGAIVRSEIEPLLADLPSLTSFLRDRLGGPDSSEDAEALEELTFDGLRAIERLSIHNACEELGLFTASHGSGPGRQLVVRRRPPEGSEEQEPAEQDVSAAGASRDKVGSKSRGGRRSPGRERQGSSTSHGEEEGYEEVEGRYR</sequence>
<dbReference type="GO" id="GO:0003676">
    <property type="term" value="F:nucleic acid binding"/>
    <property type="evidence" value="ECO:0007669"/>
    <property type="project" value="UniProtKB-UniRule"/>
</dbReference>
<comment type="caution">
    <text evidence="7">The sequence shown here is derived from an EMBL/GenBank/DDBJ whole genome shotgun (WGS) entry which is preliminary data.</text>
</comment>
<accession>A0A813E823</accession>
<gene>
    <name evidence="7" type="ORF">PGLA1383_LOCUS16558</name>
</gene>
<feature type="domain" description="R3H" evidence="6">
    <location>
        <begin position="194"/>
        <end position="264"/>
    </location>
</feature>
<dbReference type="PROSITE" id="PS51061">
    <property type="entry name" value="R3H"/>
    <property type="match status" value="1"/>
</dbReference>
<keyword evidence="3" id="KW-0809">Transit peptide</keyword>
<dbReference type="GO" id="GO:0009249">
    <property type="term" value="P:protein lipoylation"/>
    <property type="evidence" value="ECO:0007669"/>
    <property type="project" value="TreeGrafter"/>
</dbReference>
<dbReference type="CDD" id="cd02325">
    <property type="entry name" value="R3H"/>
    <property type="match status" value="1"/>
</dbReference>
<feature type="domain" description="Lipoyl-binding" evidence="5">
    <location>
        <begin position="88"/>
        <end position="170"/>
    </location>
</feature>
<dbReference type="OrthoDB" id="10264154at2759"/>
<dbReference type="InterPro" id="IPR033753">
    <property type="entry name" value="GCV_H/Fam206"/>
</dbReference>
<dbReference type="SUPFAM" id="SSF51230">
    <property type="entry name" value="Single hybrid motif"/>
    <property type="match status" value="1"/>
</dbReference>
<evidence type="ECO:0000313" key="8">
    <source>
        <dbReference type="Proteomes" id="UP000654075"/>
    </source>
</evidence>
<keyword evidence="8" id="KW-1185">Reference proteome</keyword>
<dbReference type="PANTHER" id="PTHR11715">
    <property type="entry name" value="GLYCINE CLEAVAGE SYSTEM H PROTEIN"/>
    <property type="match status" value="1"/>
</dbReference>
<dbReference type="Proteomes" id="UP000654075">
    <property type="component" value="Unassembled WGS sequence"/>
</dbReference>
<dbReference type="Pfam" id="PF01597">
    <property type="entry name" value="GCV_H"/>
    <property type="match status" value="1"/>
</dbReference>
<dbReference type="Gene3D" id="2.40.50.100">
    <property type="match status" value="1"/>
</dbReference>
<dbReference type="InterPro" id="IPR000089">
    <property type="entry name" value="Biotin_lipoyl"/>
</dbReference>
<name>A0A813E823_POLGL</name>
<dbReference type="SUPFAM" id="SSF82708">
    <property type="entry name" value="R3H domain"/>
    <property type="match status" value="1"/>
</dbReference>
<dbReference type="PROSITE" id="PS50968">
    <property type="entry name" value="BIOTINYL_LIPOYL"/>
    <property type="match status" value="1"/>
</dbReference>
<dbReference type="EMBL" id="CAJNNV010010072">
    <property type="protein sequence ID" value="CAE8598146.1"/>
    <property type="molecule type" value="Genomic_DNA"/>
</dbReference>
<reference evidence="7" key="1">
    <citation type="submission" date="2021-02" db="EMBL/GenBank/DDBJ databases">
        <authorList>
            <person name="Dougan E. K."/>
            <person name="Rhodes N."/>
            <person name="Thang M."/>
            <person name="Chan C."/>
        </authorList>
    </citation>
    <scope>NUCLEOTIDE SEQUENCE</scope>
</reference>
<proteinExistence type="inferred from homology"/>
<keyword evidence="2" id="KW-0450">Lipoyl</keyword>
<dbReference type="PROSITE" id="PS00189">
    <property type="entry name" value="LIPOYL"/>
    <property type="match status" value="1"/>
</dbReference>
<evidence type="ECO:0000256" key="2">
    <source>
        <dbReference type="ARBA" id="ARBA00022823"/>
    </source>
</evidence>
<evidence type="ECO:0008006" key="9">
    <source>
        <dbReference type="Google" id="ProtNLM"/>
    </source>
</evidence>
<dbReference type="GO" id="GO:0005960">
    <property type="term" value="C:glycine cleavage complex"/>
    <property type="evidence" value="ECO:0007669"/>
    <property type="project" value="InterPro"/>
</dbReference>
<comment type="similarity">
    <text evidence="1">Belongs to the GcvH family.</text>
</comment>
<dbReference type="Pfam" id="PF01424">
    <property type="entry name" value="R3H"/>
    <property type="match status" value="1"/>
</dbReference>
<dbReference type="InterPro" id="IPR011053">
    <property type="entry name" value="Single_hybrid_motif"/>
</dbReference>
<dbReference type="PANTHER" id="PTHR11715:SF3">
    <property type="entry name" value="GLYCINE CLEAVAGE SYSTEM H PROTEIN-RELATED"/>
    <property type="match status" value="1"/>
</dbReference>
<protein>
    <recommendedName>
        <fullName evidence="9">Glycine cleavage system H protein</fullName>
    </recommendedName>
</protein>
<dbReference type="CDD" id="cd06848">
    <property type="entry name" value="GCS_H"/>
    <property type="match status" value="1"/>
</dbReference>
<dbReference type="GO" id="GO:0005737">
    <property type="term" value="C:cytoplasm"/>
    <property type="evidence" value="ECO:0007669"/>
    <property type="project" value="TreeGrafter"/>
</dbReference>
<dbReference type="InterPro" id="IPR002930">
    <property type="entry name" value="GCV_H"/>
</dbReference>
<evidence type="ECO:0000313" key="7">
    <source>
        <dbReference type="EMBL" id="CAE8598146.1"/>
    </source>
</evidence>
<evidence type="ECO:0000259" key="5">
    <source>
        <dbReference type="PROSITE" id="PS50968"/>
    </source>
</evidence>
<dbReference type="AlphaFoldDB" id="A0A813E823"/>
<feature type="non-terminal residue" evidence="7">
    <location>
        <position position="1"/>
    </location>
</feature>
<feature type="region of interest" description="Disordered" evidence="4">
    <location>
        <begin position="247"/>
        <end position="324"/>
    </location>
</feature>